<keyword evidence="2" id="KW-1185">Reference proteome</keyword>
<dbReference type="Proteomes" id="UP001060085">
    <property type="component" value="Linkage Group LG06"/>
</dbReference>
<name>A0ACC0AA28_CATRO</name>
<reference evidence="2" key="1">
    <citation type="journal article" date="2023" name="Nat. Plants">
        <title>Single-cell RNA sequencing provides a high-resolution roadmap for understanding the multicellular compartmentation of specialized metabolism.</title>
        <authorList>
            <person name="Sun S."/>
            <person name="Shen X."/>
            <person name="Li Y."/>
            <person name="Li Y."/>
            <person name="Wang S."/>
            <person name="Li R."/>
            <person name="Zhang H."/>
            <person name="Shen G."/>
            <person name="Guo B."/>
            <person name="Wei J."/>
            <person name="Xu J."/>
            <person name="St-Pierre B."/>
            <person name="Chen S."/>
            <person name="Sun C."/>
        </authorList>
    </citation>
    <scope>NUCLEOTIDE SEQUENCE [LARGE SCALE GENOMIC DNA]</scope>
</reference>
<evidence type="ECO:0000313" key="1">
    <source>
        <dbReference type="EMBL" id="KAI5657307.1"/>
    </source>
</evidence>
<dbReference type="EMBL" id="CM044706">
    <property type="protein sequence ID" value="KAI5657307.1"/>
    <property type="molecule type" value="Genomic_DNA"/>
</dbReference>
<accession>A0ACC0AA28</accession>
<organism evidence="1 2">
    <name type="scientific">Catharanthus roseus</name>
    <name type="common">Madagascar periwinkle</name>
    <name type="synonym">Vinca rosea</name>
    <dbReference type="NCBI Taxonomy" id="4058"/>
    <lineage>
        <taxon>Eukaryota</taxon>
        <taxon>Viridiplantae</taxon>
        <taxon>Streptophyta</taxon>
        <taxon>Embryophyta</taxon>
        <taxon>Tracheophyta</taxon>
        <taxon>Spermatophyta</taxon>
        <taxon>Magnoliopsida</taxon>
        <taxon>eudicotyledons</taxon>
        <taxon>Gunneridae</taxon>
        <taxon>Pentapetalae</taxon>
        <taxon>asterids</taxon>
        <taxon>lamiids</taxon>
        <taxon>Gentianales</taxon>
        <taxon>Apocynaceae</taxon>
        <taxon>Rauvolfioideae</taxon>
        <taxon>Vinceae</taxon>
        <taxon>Catharanthinae</taxon>
        <taxon>Catharanthus</taxon>
    </lineage>
</organism>
<evidence type="ECO:0000313" key="2">
    <source>
        <dbReference type="Proteomes" id="UP001060085"/>
    </source>
</evidence>
<sequence length="113" mass="13363">MKMVKNEVKTMKNEADDTNEKDLPPKATPTINGRSRRHKHQLEQNLPQTFRTCKESLLGLSRQPDDLFTITIYLPYYYKPLMNKKKSIKVDHIYYNKNPLSSLSAPRDYQKNY</sequence>
<gene>
    <name evidence="1" type="ORF">M9H77_26100</name>
</gene>
<protein>
    <submittedName>
        <fullName evidence="1">Uncharacterized protein</fullName>
    </submittedName>
</protein>
<comment type="caution">
    <text evidence="1">The sequence shown here is derived from an EMBL/GenBank/DDBJ whole genome shotgun (WGS) entry which is preliminary data.</text>
</comment>
<proteinExistence type="predicted"/>